<organism evidence="1 2">
    <name type="scientific">Trametes pubescens</name>
    <name type="common">White-rot fungus</name>
    <dbReference type="NCBI Taxonomy" id="154538"/>
    <lineage>
        <taxon>Eukaryota</taxon>
        <taxon>Fungi</taxon>
        <taxon>Dikarya</taxon>
        <taxon>Basidiomycota</taxon>
        <taxon>Agaricomycotina</taxon>
        <taxon>Agaricomycetes</taxon>
        <taxon>Polyporales</taxon>
        <taxon>Polyporaceae</taxon>
        <taxon>Trametes</taxon>
    </lineage>
</organism>
<comment type="caution">
    <text evidence="1">The sequence shown here is derived from an EMBL/GenBank/DDBJ whole genome shotgun (WGS) entry which is preliminary data.</text>
</comment>
<dbReference type="STRING" id="154538.A0A1M2V5G4"/>
<evidence type="ECO:0000313" key="2">
    <source>
        <dbReference type="Proteomes" id="UP000184267"/>
    </source>
</evidence>
<dbReference type="AlphaFoldDB" id="A0A1M2V5G4"/>
<sequence length="281" mass="31258">MSGSAGPASRQIMRDHRATARSLLSLRVLVQNRRKDKTPILVFGSRAQVLSLPSSTSAIRQGRTELDNIVMFTHNEVVRAAMGVAHDPWDHIPRLAIAQFNTVEITRSTPQPVKIMDSREGTVLLHTGDFVVFQLQFSVGDGKAISKDWEALNALESIFVPWSPWHGLAPLGDVAASLPTVQCTLPESAIPSSGQLLRAPFDHIAVHEYFADYIEHDEDTYIRSHFGVARANIISGTDQTMDNMVNLMLSRIDKSGNLKLFVEQLWDAGMEELALKFCRNR</sequence>
<dbReference type="EMBL" id="MNAD01001648">
    <property type="protein sequence ID" value="OJT02852.1"/>
    <property type="molecule type" value="Genomic_DNA"/>
</dbReference>
<protein>
    <submittedName>
        <fullName evidence="1">Uncharacterized protein</fullName>
    </submittedName>
</protein>
<dbReference type="OrthoDB" id="2745729at2759"/>
<dbReference type="OMA" id="DHIAVHE"/>
<proteinExistence type="predicted"/>
<accession>A0A1M2V5G4</accession>
<reference evidence="1 2" key="1">
    <citation type="submission" date="2016-10" db="EMBL/GenBank/DDBJ databases">
        <title>Genome sequence of the basidiomycete white-rot fungus Trametes pubescens.</title>
        <authorList>
            <person name="Makela M.R."/>
            <person name="Granchi Z."/>
            <person name="Peng M."/>
            <person name="De Vries R.P."/>
            <person name="Grigoriev I."/>
            <person name="Riley R."/>
            <person name="Hilden K."/>
        </authorList>
    </citation>
    <scope>NUCLEOTIDE SEQUENCE [LARGE SCALE GENOMIC DNA]</scope>
    <source>
        <strain evidence="1 2">FBCC735</strain>
    </source>
</reference>
<dbReference type="Proteomes" id="UP000184267">
    <property type="component" value="Unassembled WGS sequence"/>
</dbReference>
<evidence type="ECO:0000313" key="1">
    <source>
        <dbReference type="EMBL" id="OJT02852.1"/>
    </source>
</evidence>
<gene>
    <name evidence="1" type="ORF">TRAPUB_6603</name>
</gene>
<name>A0A1M2V5G4_TRAPU</name>
<keyword evidence="2" id="KW-1185">Reference proteome</keyword>